<keyword evidence="2" id="KW-1185">Reference proteome</keyword>
<sequence length="48" mass="5381">MALEILFLSPRQTGGLICDFQTQKKRLKASRAEAEFRRNGGVLLCNLS</sequence>
<dbReference type="Proteomes" id="UP000005709">
    <property type="component" value="Unassembled WGS sequence"/>
</dbReference>
<comment type="caution">
    <text evidence="1">The sequence shown here is derived from an EMBL/GenBank/DDBJ whole genome shotgun (WGS) entry which is preliminary data.</text>
</comment>
<evidence type="ECO:0000313" key="1">
    <source>
        <dbReference type="EMBL" id="EEV16295.1"/>
    </source>
</evidence>
<organism evidence="1 2">
    <name type="scientific">Campylobacter gracilis RM3268</name>
    <dbReference type="NCBI Taxonomy" id="553220"/>
    <lineage>
        <taxon>Bacteria</taxon>
        <taxon>Pseudomonadati</taxon>
        <taxon>Campylobacterota</taxon>
        <taxon>Epsilonproteobacteria</taxon>
        <taxon>Campylobacterales</taxon>
        <taxon>Campylobacteraceae</taxon>
        <taxon>Campylobacter</taxon>
    </lineage>
</organism>
<gene>
    <name evidence="1" type="ORF">CAMGR0001_1992</name>
</gene>
<accession>C8PLI3</accession>
<reference evidence="1 2" key="1">
    <citation type="submission" date="2009-07" db="EMBL/GenBank/DDBJ databases">
        <authorList>
            <person name="Madupu R."/>
            <person name="Sebastian Y."/>
            <person name="Durkin A.S."/>
            <person name="Torralba M."/>
            <person name="Methe B."/>
            <person name="Sutton G.G."/>
            <person name="Strausberg R.L."/>
            <person name="Nelson K.E."/>
        </authorList>
    </citation>
    <scope>NUCLEOTIDE SEQUENCE [LARGE SCALE GENOMIC DNA]</scope>
    <source>
        <strain evidence="1 2">RM3268</strain>
    </source>
</reference>
<proteinExistence type="predicted"/>
<dbReference type="AlphaFoldDB" id="C8PLI3"/>
<evidence type="ECO:0000313" key="2">
    <source>
        <dbReference type="Proteomes" id="UP000005709"/>
    </source>
</evidence>
<protein>
    <submittedName>
        <fullName evidence="1">Uncharacterized protein</fullName>
    </submittedName>
</protein>
<name>C8PLI3_9BACT</name>
<dbReference type="EMBL" id="ACYG01000032">
    <property type="protein sequence ID" value="EEV16295.1"/>
    <property type="molecule type" value="Genomic_DNA"/>
</dbReference>